<feature type="region of interest" description="Disordered" evidence="1">
    <location>
        <begin position="1"/>
        <end position="57"/>
    </location>
</feature>
<sequence>MERKQKRLRISSIDSNEAVEDHVKDHEASKTQDHHTSAMQGGQSNSKNVGLQMNKIN</sequence>
<name>A0A251T607_HELAN</name>
<evidence type="ECO:0000313" key="3">
    <source>
        <dbReference type="Proteomes" id="UP000215914"/>
    </source>
</evidence>
<accession>A0A251T607</accession>
<gene>
    <name evidence="2" type="ORF">HannXRQ_Chr12g0372501</name>
</gene>
<keyword evidence="3" id="KW-1185">Reference proteome</keyword>
<protein>
    <submittedName>
        <fullName evidence="2">Uncharacterized protein</fullName>
    </submittedName>
</protein>
<dbReference type="Proteomes" id="UP000215914">
    <property type="component" value="Chromosome 12"/>
</dbReference>
<organism evidence="2 3">
    <name type="scientific">Helianthus annuus</name>
    <name type="common">Common sunflower</name>
    <dbReference type="NCBI Taxonomy" id="4232"/>
    <lineage>
        <taxon>Eukaryota</taxon>
        <taxon>Viridiplantae</taxon>
        <taxon>Streptophyta</taxon>
        <taxon>Embryophyta</taxon>
        <taxon>Tracheophyta</taxon>
        <taxon>Spermatophyta</taxon>
        <taxon>Magnoliopsida</taxon>
        <taxon>eudicotyledons</taxon>
        <taxon>Gunneridae</taxon>
        <taxon>Pentapetalae</taxon>
        <taxon>asterids</taxon>
        <taxon>campanulids</taxon>
        <taxon>Asterales</taxon>
        <taxon>Asteraceae</taxon>
        <taxon>Asteroideae</taxon>
        <taxon>Heliantheae alliance</taxon>
        <taxon>Heliantheae</taxon>
        <taxon>Helianthus</taxon>
    </lineage>
</organism>
<proteinExistence type="predicted"/>
<feature type="compositionally biased region" description="Basic and acidic residues" evidence="1">
    <location>
        <begin position="19"/>
        <end position="36"/>
    </location>
</feature>
<feature type="compositionally biased region" description="Polar residues" evidence="1">
    <location>
        <begin position="37"/>
        <end position="57"/>
    </location>
</feature>
<dbReference type="AlphaFoldDB" id="A0A251T607"/>
<evidence type="ECO:0000313" key="2">
    <source>
        <dbReference type="EMBL" id="OTG05341.1"/>
    </source>
</evidence>
<evidence type="ECO:0000256" key="1">
    <source>
        <dbReference type="SAM" id="MobiDB-lite"/>
    </source>
</evidence>
<dbReference type="EMBL" id="CM007901">
    <property type="protein sequence ID" value="OTG05341.1"/>
    <property type="molecule type" value="Genomic_DNA"/>
</dbReference>
<dbReference type="InParanoid" id="A0A251T607"/>
<reference evidence="3" key="1">
    <citation type="journal article" date="2017" name="Nature">
        <title>The sunflower genome provides insights into oil metabolism, flowering and Asterid evolution.</title>
        <authorList>
            <person name="Badouin H."/>
            <person name="Gouzy J."/>
            <person name="Grassa C.J."/>
            <person name="Murat F."/>
            <person name="Staton S.E."/>
            <person name="Cottret L."/>
            <person name="Lelandais-Briere C."/>
            <person name="Owens G.L."/>
            <person name="Carrere S."/>
            <person name="Mayjonade B."/>
            <person name="Legrand L."/>
            <person name="Gill N."/>
            <person name="Kane N.C."/>
            <person name="Bowers J.E."/>
            <person name="Hubner S."/>
            <person name="Bellec A."/>
            <person name="Berard A."/>
            <person name="Berges H."/>
            <person name="Blanchet N."/>
            <person name="Boniface M.C."/>
            <person name="Brunel D."/>
            <person name="Catrice O."/>
            <person name="Chaidir N."/>
            <person name="Claudel C."/>
            <person name="Donnadieu C."/>
            <person name="Faraut T."/>
            <person name="Fievet G."/>
            <person name="Helmstetter N."/>
            <person name="King M."/>
            <person name="Knapp S.J."/>
            <person name="Lai Z."/>
            <person name="Le Paslier M.C."/>
            <person name="Lippi Y."/>
            <person name="Lorenzon L."/>
            <person name="Mandel J.R."/>
            <person name="Marage G."/>
            <person name="Marchand G."/>
            <person name="Marquand E."/>
            <person name="Bret-Mestries E."/>
            <person name="Morien E."/>
            <person name="Nambeesan S."/>
            <person name="Nguyen T."/>
            <person name="Pegot-Espagnet P."/>
            <person name="Pouilly N."/>
            <person name="Raftis F."/>
            <person name="Sallet E."/>
            <person name="Schiex T."/>
            <person name="Thomas J."/>
            <person name="Vandecasteele C."/>
            <person name="Vares D."/>
            <person name="Vear F."/>
            <person name="Vautrin S."/>
            <person name="Crespi M."/>
            <person name="Mangin B."/>
            <person name="Burke J.M."/>
            <person name="Salse J."/>
            <person name="Munos S."/>
            <person name="Vincourt P."/>
            <person name="Rieseberg L.H."/>
            <person name="Langlade N.B."/>
        </authorList>
    </citation>
    <scope>NUCLEOTIDE SEQUENCE [LARGE SCALE GENOMIC DNA]</scope>
    <source>
        <strain evidence="3">cv. SF193</strain>
    </source>
</reference>